<dbReference type="GO" id="GO:0005829">
    <property type="term" value="C:cytosol"/>
    <property type="evidence" value="ECO:0007669"/>
    <property type="project" value="TreeGrafter"/>
</dbReference>
<dbReference type="GO" id="GO:0004252">
    <property type="term" value="F:serine-type endopeptidase activity"/>
    <property type="evidence" value="ECO:0007669"/>
    <property type="project" value="InterPro"/>
</dbReference>
<keyword evidence="2" id="KW-1185">Reference proteome</keyword>
<dbReference type="AlphaFoldDB" id="A0A915EK70"/>
<proteinExistence type="predicted"/>
<dbReference type="Proteomes" id="UP000887574">
    <property type="component" value="Unplaced"/>
</dbReference>
<name>A0A915EK70_9BILA</name>
<evidence type="ECO:0000313" key="3">
    <source>
        <dbReference type="WBParaSite" id="jg6818"/>
    </source>
</evidence>
<accession>A0A915EK70</accession>
<dbReference type="WBParaSite" id="jg6818">
    <property type="protein sequence ID" value="jg6818"/>
    <property type="gene ID" value="jg6818"/>
</dbReference>
<evidence type="ECO:0000313" key="2">
    <source>
        <dbReference type="Proteomes" id="UP000887574"/>
    </source>
</evidence>
<feature type="domain" description="Peptidase S9A N-terminal" evidence="1">
    <location>
        <begin position="5"/>
        <end position="121"/>
    </location>
</feature>
<dbReference type="InterPro" id="IPR023302">
    <property type="entry name" value="Pept_S9A_N"/>
</dbReference>
<dbReference type="GO" id="GO:0070012">
    <property type="term" value="F:oligopeptidase activity"/>
    <property type="evidence" value="ECO:0007669"/>
    <property type="project" value="TreeGrafter"/>
</dbReference>
<protein>
    <submittedName>
        <fullName evidence="3">Peptidase S9A N-terminal domain-containing protein</fullName>
    </submittedName>
</protein>
<organism evidence="2 3">
    <name type="scientific">Ditylenchus dipsaci</name>
    <dbReference type="NCBI Taxonomy" id="166011"/>
    <lineage>
        <taxon>Eukaryota</taxon>
        <taxon>Metazoa</taxon>
        <taxon>Ecdysozoa</taxon>
        <taxon>Nematoda</taxon>
        <taxon>Chromadorea</taxon>
        <taxon>Rhabditida</taxon>
        <taxon>Tylenchina</taxon>
        <taxon>Tylenchomorpha</taxon>
        <taxon>Sphaerularioidea</taxon>
        <taxon>Anguinidae</taxon>
        <taxon>Anguininae</taxon>
        <taxon>Ditylenchus</taxon>
    </lineage>
</organism>
<dbReference type="SUPFAM" id="SSF50993">
    <property type="entry name" value="Peptidase/esterase 'gauge' domain"/>
    <property type="match status" value="1"/>
</dbReference>
<dbReference type="PANTHER" id="PTHR42881:SF2">
    <property type="entry name" value="PROLYL ENDOPEPTIDASE"/>
    <property type="match status" value="1"/>
</dbReference>
<reference evidence="3" key="1">
    <citation type="submission" date="2022-11" db="UniProtKB">
        <authorList>
            <consortium name="WormBaseParasite"/>
        </authorList>
    </citation>
    <scope>IDENTIFICATION</scope>
</reference>
<dbReference type="Pfam" id="PF02897">
    <property type="entry name" value="Peptidase_S9_N"/>
    <property type="match status" value="1"/>
</dbReference>
<dbReference type="Gene3D" id="2.130.10.120">
    <property type="entry name" value="Prolyl oligopeptidase, N-terminal domain"/>
    <property type="match status" value="1"/>
</dbReference>
<dbReference type="InterPro" id="IPR051167">
    <property type="entry name" value="Prolyl_oligopep/macrocyclase"/>
</dbReference>
<dbReference type="PANTHER" id="PTHR42881">
    <property type="entry name" value="PROLYL ENDOPEPTIDASE"/>
    <property type="match status" value="1"/>
</dbReference>
<evidence type="ECO:0000259" key="1">
    <source>
        <dbReference type="Pfam" id="PF02897"/>
    </source>
</evidence>
<sequence length="394" mass="45752">MCDGSVTEDGKYLIVGVSKGCDPTNQIYFYDLQAASNKIEKKLTLSPLFTKFDVKCDFVDNHGESALLLTNHNSPMLKLIRVKMNSNAENPSMWETVVEEDPKRKLEWVAPVAGNKMVVSSWRMSSLLSMCMIWKPAGCFIRFRFQLARFESFLTPTIIYQADFSKCRSSSVPIQLKEIKKTKIAGSYTKAFNVKQEFYTSKIAEIVTYTASSRELENRVEALTVRKGLLKNLLLNYKLSKKRKLGKFDGAEGLTELMEEFEQENLRPRSWELSGEIFELNQRQSLQPILPTLESIVLRRIKESKIKPEVKNCQQHASFRVEDVGRLLQLNQNPLYWLQKNFQGIQRPAMLAKDERTDTDRKRERRKIRRCRRTFLNKDSEIFETSEETVKRKS</sequence>